<organism evidence="4 5">
    <name type="scientific">Paramecium sonneborni</name>
    <dbReference type="NCBI Taxonomy" id="65129"/>
    <lineage>
        <taxon>Eukaryota</taxon>
        <taxon>Sar</taxon>
        <taxon>Alveolata</taxon>
        <taxon>Ciliophora</taxon>
        <taxon>Intramacronucleata</taxon>
        <taxon>Oligohymenophorea</taxon>
        <taxon>Peniculida</taxon>
        <taxon>Parameciidae</taxon>
        <taxon>Paramecium</taxon>
    </lineage>
</organism>
<comment type="caution">
    <text evidence="4">The sequence shown here is derived from an EMBL/GenBank/DDBJ whole genome shotgun (WGS) entry which is preliminary data.</text>
</comment>
<dbReference type="OrthoDB" id="309953at2759"/>
<dbReference type="Proteomes" id="UP000692954">
    <property type="component" value="Unassembled WGS sequence"/>
</dbReference>
<keyword evidence="1" id="KW-0479">Metal-binding</keyword>
<reference evidence="4" key="1">
    <citation type="submission" date="2021-01" db="EMBL/GenBank/DDBJ databases">
        <authorList>
            <consortium name="Genoscope - CEA"/>
            <person name="William W."/>
        </authorList>
    </citation>
    <scope>NUCLEOTIDE SEQUENCE</scope>
</reference>
<evidence type="ECO:0000313" key="5">
    <source>
        <dbReference type="Proteomes" id="UP000692954"/>
    </source>
</evidence>
<evidence type="ECO:0000313" key="4">
    <source>
        <dbReference type="EMBL" id="CAD8069370.1"/>
    </source>
</evidence>
<name>A0A8S1LN26_9CILI</name>
<dbReference type="GO" id="GO:0008270">
    <property type="term" value="F:zinc ion binding"/>
    <property type="evidence" value="ECO:0007669"/>
    <property type="project" value="UniProtKB-KW"/>
</dbReference>
<feature type="region of interest" description="Disordered" evidence="2">
    <location>
        <begin position="61"/>
        <end position="85"/>
    </location>
</feature>
<dbReference type="AlphaFoldDB" id="A0A8S1LN26"/>
<protein>
    <recommendedName>
        <fullName evidence="3">C2H2-type domain-containing protein</fullName>
    </recommendedName>
</protein>
<accession>A0A8S1LN26</accession>
<dbReference type="PROSITE" id="PS50157">
    <property type="entry name" value="ZINC_FINGER_C2H2_2"/>
    <property type="match status" value="1"/>
</dbReference>
<evidence type="ECO:0000259" key="3">
    <source>
        <dbReference type="PROSITE" id="PS50157"/>
    </source>
</evidence>
<dbReference type="EMBL" id="CAJJDN010000025">
    <property type="protein sequence ID" value="CAD8069370.1"/>
    <property type="molecule type" value="Genomic_DNA"/>
</dbReference>
<gene>
    <name evidence="4" type="ORF">PSON_ATCC_30995.1.T0250237</name>
</gene>
<feature type="domain" description="C2H2-type" evidence="3">
    <location>
        <begin position="112"/>
        <end position="135"/>
    </location>
</feature>
<dbReference type="PROSITE" id="PS00028">
    <property type="entry name" value="ZINC_FINGER_C2H2_1"/>
    <property type="match status" value="1"/>
</dbReference>
<keyword evidence="5" id="KW-1185">Reference proteome</keyword>
<sequence>MKEDQVSLVRYFADVSKLVTICYKLSLEKQDLLKKTQYHQESQSQNQQKIPMMMELSEQFSNKSKYNQQDLESQQKNQDEKLNLTKTRSGKHFYKRLILKTSKKDLQEKETFDCQKCDKKYFHKKSLIRHIKWNHQIIKLTNSKKKK</sequence>
<dbReference type="InterPro" id="IPR013087">
    <property type="entry name" value="Znf_C2H2_type"/>
</dbReference>
<evidence type="ECO:0000256" key="1">
    <source>
        <dbReference type="PROSITE-ProRule" id="PRU00042"/>
    </source>
</evidence>
<proteinExistence type="predicted"/>
<keyword evidence="1" id="KW-0862">Zinc</keyword>
<evidence type="ECO:0000256" key="2">
    <source>
        <dbReference type="SAM" id="MobiDB-lite"/>
    </source>
</evidence>
<keyword evidence="1" id="KW-0863">Zinc-finger</keyword>
<feature type="compositionally biased region" description="Polar residues" evidence="2">
    <location>
        <begin position="61"/>
        <end position="76"/>
    </location>
</feature>